<organism evidence="2">
    <name type="scientific">viral metagenome</name>
    <dbReference type="NCBI Taxonomy" id="1070528"/>
    <lineage>
        <taxon>unclassified sequences</taxon>
        <taxon>metagenomes</taxon>
        <taxon>organismal metagenomes</taxon>
    </lineage>
</organism>
<dbReference type="AlphaFoldDB" id="A0A6C0K4U5"/>
<accession>A0A6C0K4U5</accession>
<feature type="region of interest" description="Disordered" evidence="1">
    <location>
        <begin position="1"/>
        <end position="20"/>
    </location>
</feature>
<name>A0A6C0K4U5_9ZZZZ</name>
<proteinExistence type="predicted"/>
<evidence type="ECO:0000313" key="2">
    <source>
        <dbReference type="EMBL" id="QHU12473.1"/>
    </source>
</evidence>
<sequence>MEGVNELPTMGPSSVGPAKRKNLMGNIKSRVNSGDYNVRQYFKKNRKNLEEKVKFFQKKEVAGELKPYMIPRYDAARELLERLDALNPGGGPTVMSMAPSVPSAPVAPVVPMSPSAPVVPLEPVIPFKPPTVKMTLKKRTTTKKPTLALPTVPYAPEFNPPFPSTAPKGVPYGEYSPGGNFKIQGVREPVIETPRNVFNNVSKLRIRSPGTRRKTNTLKTKTIKVNTPHNSYNEYYLSAQKFFLPLPELYDPFTGRKFSPDEDPLADIERADEILNDLYNPFTGNKFGPHDNPKAKLNKARSMLLGILKKAHRKAATMRKARR</sequence>
<evidence type="ECO:0000256" key="1">
    <source>
        <dbReference type="SAM" id="MobiDB-lite"/>
    </source>
</evidence>
<reference evidence="2" key="1">
    <citation type="journal article" date="2020" name="Nature">
        <title>Giant virus diversity and host interactions through global metagenomics.</title>
        <authorList>
            <person name="Schulz F."/>
            <person name="Roux S."/>
            <person name="Paez-Espino D."/>
            <person name="Jungbluth S."/>
            <person name="Walsh D.A."/>
            <person name="Denef V.J."/>
            <person name="McMahon K.D."/>
            <person name="Konstantinidis K.T."/>
            <person name="Eloe-Fadrosh E.A."/>
            <person name="Kyrpides N.C."/>
            <person name="Woyke T."/>
        </authorList>
    </citation>
    <scope>NUCLEOTIDE SEQUENCE</scope>
    <source>
        <strain evidence="2">GVMAG-S-1101171-110</strain>
    </source>
</reference>
<dbReference type="EMBL" id="MN740800">
    <property type="protein sequence ID" value="QHU12473.1"/>
    <property type="molecule type" value="Genomic_DNA"/>
</dbReference>
<protein>
    <submittedName>
        <fullName evidence="2">Uncharacterized protein</fullName>
    </submittedName>
</protein>